<dbReference type="AlphaFoldDB" id="E6QMS5"/>
<protein>
    <submittedName>
        <fullName evidence="1">Uncharacterized protein</fullName>
    </submittedName>
</protein>
<comment type="caution">
    <text evidence="1">The sequence shown here is derived from an EMBL/GenBank/DDBJ whole genome shotgun (WGS) entry which is preliminary data.</text>
</comment>
<name>E6QMS5_9ZZZZ</name>
<evidence type="ECO:0000313" key="1">
    <source>
        <dbReference type="EMBL" id="CBI08546.1"/>
    </source>
</evidence>
<dbReference type="AntiFam" id="ANF00095">
    <property type="entry name" value="Shadow ORF (opposite ABC transporters)"/>
</dbReference>
<accession>E6QMS5</accession>
<proteinExistence type="predicted"/>
<reference evidence="1" key="1">
    <citation type="submission" date="2009-10" db="EMBL/GenBank/DDBJ databases">
        <title>Diversity of trophic interactions inside an arsenic-rich microbial ecosystem.</title>
        <authorList>
            <person name="Bertin P.N."/>
            <person name="Heinrich-Salmeron A."/>
            <person name="Pelletier E."/>
            <person name="Goulhen-Chollet F."/>
            <person name="Arsene-Ploetze F."/>
            <person name="Gallien S."/>
            <person name="Calteau A."/>
            <person name="Vallenet D."/>
            <person name="Casiot C."/>
            <person name="Chane-Woon-Ming B."/>
            <person name="Giloteaux L."/>
            <person name="Barakat M."/>
            <person name="Bonnefoy V."/>
            <person name="Bruneel O."/>
            <person name="Chandler M."/>
            <person name="Cleiss J."/>
            <person name="Duran R."/>
            <person name="Elbaz-Poulichet F."/>
            <person name="Fonknechten N."/>
            <person name="Lauga B."/>
            <person name="Mornico D."/>
            <person name="Ortet P."/>
            <person name="Schaeffer C."/>
            <person name="Siguier P."/>
            <person name="Alexander Thil Smith A."/>
            <person name="Van Dorsselaer A."/>
            <person name="Weissenbach J."/>
            <person name="Medigue C."/>
            <person name="Le Paslier D."/>
        </authorList>
    </citation>
    <scope>NUCLEOTIDE SEQUENCE</scope>
</reference>
<gene>
    <name evidence="1" type="ORF">CARN6_2023</name>
</gene>
<dbReference type="EMBL" id="CABQ01000236">
    <property type="protein sequence ID" value="CBI08546.1"/>
    <property type="molecule type" value="Genomic_DNA"/>
</dbReference>
<sequence length="134" mass="14118">MEHFGCGEALEKRETFGHDADLALDLERVLGEIEAEDLDGPVGGLKQAGEHADAGGFASTVGAEKAEELALIDAQIDALDGDKRAEAAGEAVGFNSQCSCALIHVCFEHGCYEDTARLVADEEGAIAIDCLRRI</sequence>
<organism evidence="1">
    <name type="scientific">mine drainage metagenome</name>
    <dbReference type="NCBI Taxonomy" id="410659"/>
    <lineage>
        <taxon>unclassified sequences</taxon>
        <taxon>metagenomes</taxon>
        <taxon>ecological metagenomes</taxon>
    </lineage>
</organism>